<dbReference type="AlphaFoldDB" id="A0A5E4QC43"/>
<gene>
    <name evidence="6" type="ORF">LSINAPIS_LOCUS6686</name>
</gene>
<feature type="domain" description="GCVT N-terminal" evidence="4">
    <location>
        <begin position="19"/>
        <end position="115"/>
    </location>
</feature>
<dbReference type="PANTHER" id="PTHR22602">
    <property type="entry name" value="TRANSFERASE CAF17, MITOCHONDRIAL-RELATED"/>
    <property type="match status" value="1"/>
</dbReference>
<keyword evidence="2" id="KW-0809">Transit peptide</keyword>
<dbReference type="Proteomes" id="UP000324832">
    <property type="component" value="Unassembled WGS sequence"/>
</dbReference>
<dbReference type="InterPro" id="IPR006222">
    <property type="entry name" value="GCVT_N"/>
</dbReference>
<dbReference type="PANTHER" id="PTHR22602:SF0">
    <property type="entry name" value="TRANSFERASE CAF17, MITOCHONDRIAL-RELATED"/>
    <property type="match status" value="1"/>
</dbReference>
<sequence>MHIVKKTSQEVLYPLDSRGLLKVTGNESSVFLQGLITNDMQHFEEGAKSMYTMFLNNKGRVLYDTLIHKWGEENSYMIECDKQVVNLLQKHLMMYKLRRKVTIEDVHKQFKVWALITNSDGTVDKIIDGINDINLYKDPRLPELGCRVLSIATLSGHKIAEILSKDINAESKDDNYRYLRYTLGVTEGADDLPPGVTFPLEVNCDYLHGVSFHKGCYIGQEVTARVHHTGIVRKRIMPIKFDKPVVDEIERDSLIKATNNPKLSLGKLKGALNDYGLGLLRIKECLDAKSLSIGNYTAQVVKPNWWPTEAPKEVSKIDKELDM</sequence>
<dbReference type="SUPFAM" id="SSF103025">
    <property type="entry name" value="Folate-binding domain"/>
    <property type="match status" value="1"/>
</dbReference>
<dbReference type="Pfam" id="PF01571">
    <property type="entry name" value="GCV_T"/>
    <property type="match status" value="1"/>
</dbReference>
<evidence type="ECO:0000256" key="3">
    <source>
        <dbReference type="ARBA" id="ARBA00023128"/>
    </source>
</evidence>
<evidence type="ECO:0000259" key="5">
    <source>
        <dbReference type="Pfam" id="PF25455"/>
    </source>
</evidence>
<dbReference type="Pfam" id="PF25455">
    <property type="entry name" value="Beta-barrel_CAF17_C"/>
    <property type="match status" value="1"/>
</dbReference>
<dbReference type="GO" id="GO:0005759">
    <property type="term" value="C:mitochondrial matrix"/>
    <property type="evidence" value="ECO:0007669"/>
    <property type="project" value="TreeGrafter"/>
</dbReference>
<dbReference type="InterPro" id="IPR017703">
    <property type="entry name" value="YgfZ/GCV_T_CS"/>
</dbReference>
<protein>
    <submittedName>
        <fullName evidence="6">Uncharacterized protein</fullName>
    </submittedName>
</protein>
<dbReference type="InterPro" id="IPR027266">
    <property type="entry name" value="TrmE/GcvT-like"/>
</dbReference>
<keyword evidence="3" id="KW-0496">Mitochondrion</keyword>
<feature type="domain" description="CAF17 C-terminal" evidence="5">
    <location>
        <begin position="233"/>
        <end position="307"/>
    </location>
</feature>
<evidence type="ECO:0000256" key="1">
    <source>
        <dbReference type="ARBA" id="ARBA00004173"/>
    </source>
</evidence>
<accession>A0A5E4QC43</accession>
<evidence type="ECO:0000313" key="6">
    <source>
        <dbReference type="EMBL" id="VVC94829.1"/>
    </source>
</evidence>
<name>A0A5E4QC43_9NEOP</name>
<comment type="subcellular location">
    <subcellularLocation>
        <location evidence="1">Mitochondrion</location>
    </subcellularLocation>
</comment>
<dbReference type="InterPro" id="IPR057460">
    <property type="entry name" value="CAF17_C"/>
</dbReference>
<keyword evidence="7" id="KW-1185">Reference proteome</keyword>
<evidence type="ECO:0000313" key="7">
    <source>
        <dbReference type="Proteomes" id="UP000324832"/>
    </source>
</evidence>
<proteinExistence type="predicted"/>
<dbReference type="EMBL" id="FZQP02002126">
    <property type="protein sequence ID" value="VVC94829.1"/>
    <property type="molecule type" value="Genomic_DNA"/>
</dbReference>
<dbReference type="Gene3D" id="3.30.1360.120">
    <property type="entry name" value="Probable tRNA modification gtpase trme, domain 1"/>
    <property type="match status" value="1"/>
</dbReference>
<dbReference type="NCBIfam" id="TIGR03317">
    <property type="entry name" value="ygfZ_signature"/>
    <property type="match status" value="1"/>
</dbReference>
<dbReference type="InterPro" id="IPR045179">
    <property type="entry name" value="YgfZ/GcvT"/>
</dbReference>
<reference evidence="6 7" key="1">
    <citation type="submission" date="2017-07" db="EMBL/GenBank/DDBJ databases">
        <authorList>
            <person name="Talla V."/>
            <person name="Backstrom N."/>
        </authorList>
    </citation>
    <scope>NUCLEOTIDE SEQUENCE [LARGE SCALE GENOMIC DNA]</scope>
</reference>
<evidence type="ECO:0000256" key="2">
    <source>
        <dbReference type="ARBA" id="ARBA00022946"/>
    </source>
</evidence>
<dbReference type="GO" id="GO:0016226">
    <property type="term" value="P:iron-sulfur cluster assembly"/>
    <property type="evidence" value="ECO:0007669"/>
    <property type="project" value="TreeGrafter"/>
</dbReference>
<evidence type="ECO:0000259" key="4">
    <source>
        <dbReference type="Pfam" id="PF01571"/>
    </source>
</evidence>
<organism evidence="6 7">
    <name type="scientific">Leptidea sinapis</name>
    <dbReference type="NCBI Taxonomy" id="189913"/>
    <lineage>
        <taxon>Eukaryota</taxon>
        <taxon>Metazoa</taxon>
        <taxon>Ecdysozoa</taxon>
        <taxon>Arthropoda</taxon>
        <taxon>Hexapoda</taxon>
        <taxon>Insecta</taxon>
        <taxon>Pterygota</taxon>
        <taxon>Neoptera</taxon>
        <taxon>Endopterygota</taxon>
        <taxon>Lepidoptera</taxon>
        <taxon>Glossata</taxon>
        <taxon>Ditrysia</taxon>
        <taxon>Papilionoidea</taxon>
        <taxon>Pieridae</taxon>
        <taxon>Dismorphiinae</taxon>
        <taxon>Leptidea</taxon>
    </lineage>
</organism>